<keyword evidence="4" id="KW-1185">Reference proteome</keyword>
<dbReference type="AlphaFoldDB" id="A0A7W9F268"/>
<feature type="signal peptide" evidence="2">
    <location>
        <begin position="1"/>
        <end position="24"/>
    </location>
</feature>
<dbReference type="RefSeq" id="WP_157176307.1">
    <property type="nucleotide sequence ID" value="NZ_BMJP01000004.1"/>
</dbReference>
<name>A0A7W9F268_9SPHN</name>
<dbReference type="PROSITE" id="PS51257">
    <property type="entry name" value="PROKAR_LIPOPROTEIN"/>
    <property type="match status" value="1"/>
</dbReference>
<protein>
    <recommendedName>
        <fullName evidence="5">Lipoprotein</fullName>
    </recommendedName>
</protein>
<reference evidence="3 4" key="1">
    <citation type="submission" date="2020-08" db="EMBL/GenBank/DDBJ databases">
        <title>Genomic Encyclopedia of Type Strains, Phase IV (KMG-IV): sequencing the most valuable type-strain genomes for metagenomic binning, comparative biology and taxonomic classification.</title>
        <authorList>
            <person name="Goeker M."/>
        </authorList>
    </citation>
    <scope>NUCLEOTIDE SEQUENCE [LARGE SCALE GENOMIC DNA]</scope>
    <source>
        <strain evidence="3 4">DSM 103336</strain>
    </source>
</reference>
<evidence type="ECO:0000256" key="1">
    <source>
        <dbReference type="SAM" id="MobiDB-lite"/>
    </source>
</evidence>
<evidence type="ECO:0000313" key="4">
    <source>
        <dbReference type="Proteomes" id="UP000546701"/>
    </source>
</evidence>
<gene>
    <name evidence="3" type="ORF">FHS99_002700</name>
</gene>
<evidence type="ECO:0008006" key="5">
    <source>
        <dbReference type="Google" id="ProtNLM"/>
    </source>
</evidence>
<dbReference type="OrthoDB" id="7629232at2"/>
<dbReference type="Proteomes" id="UP000546701">
    <property type="component" value="Unassembled WGS sequence"/>
</dbReference>
<feature type="compositionally biased region" description="Pro residues" evidence="1">
    <location>
        <begin position="22"/>
        <end position="43"/>
    </location>
</feature>
<sequence length="172" mass="17879">MRRILLLAPLILSLAACVAPPPPAPPPPPPPAPRPTPTPPPAPAVAWQDGPATAGTWRWTREARGSVATFGVPGQDPSFTARCDTDRRTVTLSAAATPGTALTIQTSEGARSFPTTAIGTPPRAGVALSASDGFLDRIAFSRGRFRVQLAGAAPLIIPAWAEFSRTVEDCRG</sequence>
<evidence type="ECO:0000313" key="3">
    <source>
        <dbReference type="EMBL" id="MBB5730202.1"/>
    </source>
</evidence>
<accession>A0A7W9F268</accession>
<dbReference type="EMBL" id="JACIJR010000006">
    <property type="protein sequence ID" value="MBB5730202.1"/>
    <property type="molecule type" value="Genomic_DNA"/>
</dbReference>
<organism evidence="3 4">
    <name type="scientific">Sphingomonas prati</name>
    <dbReference type="NCBI Taxonomy" id="1843237"/>
    <lineage>
        <taxon>Bacteria</taxon>
        <taxon>Pseudomonadati</taxon>
        <taxon>Pseudomonadota</taxon>
        <taxon>Alphaproteobacteria</taxon>
        <taxon>Sphingomonadales</taxon>
        <taxon>Sphingomonadaceae</taxon>
        <taxon>Sphingomonas</taxon>
    </lineage>
</organism>
<proteinExistence type="predicted"/>
<evidence type="ECO:0000256" key="2">
    <source>
        <dbReference type="SAM" id="SignalP"/>
    </source>
</evidence>
<comment type="caution">
    <text evidence="3">The sequence shown here is derived from an EMBL/GenBank/DDBJ whole genome shotgun (WGS) entry which is preliminary data.</text>
</comment>
<feature type="region of interest" description="Disordered" evidence="1">
    <location>
        <begin position="22"/>
        <end position="49"/>
    </location>
</feature>
<feature type="chain" id="PRO_5030703281" description="Lipoprotein" evidence="2">
    <location>
        <begin position="25"/>
        <end position="172"/>
    </location>
</feature>
<keyword evidence="2" id="KW-0732">Signal</keyword>